<dbReference type="EMBL" id="CP009552">
    <property type="protein sequence ID" value="AIY90672.1"/>
    <property type="molecule type" value="Genomic_DNA"/>
</dbReference>
<evidence type="ECO:0000259" key="2">
    <source>
        <dbReference type="Pfam" id="PF01850"/>
    </source>
</evidence>
<evidence type="ECO:0000256" key="1">
    <source>
        <dbReference type="ARBA" id="ARBA00022842"/>
    </source>
</evidence>
<feature type="domain" description="PIN" evidence="2">
    <location>
        <begin position="4"/>
        <end position="124"/>
    </location>
</feature>
<dbReference type="AlphaFoldDB" id="A0A0A7GI87"/>
<dbReference type="PANTHER" id="PTHR35901:SF1">
    <property type="entry name" value="EXONUCLEASE VAPC9"/>
    <property type="match status" value="1"/>
</dbReference>
<sequence>MDKVVADASVIVKWFVDEIYSDNARKLRDEFINGSVEILSPELMPYEVLNALKYTGLFSNEEIVLIARALALYGFRLFPLTKNLAEKTAEIAMEKNITVYDAAYVALAEEQKARLFTADEKLIKKVNLDFVRHIGEL</sequence>
<dbReference type="InterPro" id="IPR029060">
    <property type="entry name" value="PIN-like_dom_sf"/>
</dbReference>
<dbReference type="Gene3D" id="3.40.50.1010">
    <property type="entry name" value="5'-nuclease"/>
    <property type="match status" value="1"/>
</dbReference>
<name>A0A0A7GI87_GEOAI</name>
<evidence type="ECO:0000313" key="4">
    <source>
        <dbReference type="Proteomes" id="UP000030624"/>
    </source>
</evidence>
<dbReference type="InterPro" id="IPR051619">
    <property type="entry name" value="TypeII_TA_RNase_PINc/VapC"/>
</dbReference>
<organism evidence="3 4">
    <name type="scientific">Geoglobus acetivorans</name>
    <dbReference type="NCBI Taxonomy" id="565033"/>
    <lineage>
        <taxon>Archaea</taxon>
        <taxon>Methanobacteriati</taxon>
        <taxon>Methanobacteriota</taxon>
        <taxon>Archaeoglobi</taxon>
        <taxon>Archaeoglobales</taxon>
        <taxon>Archaeoglobaceae</taxon>
        <taxon>Geoglobus</taxon>
    </lineage>
</organism>
<dbReference type="Pfam" id="PF01850">
    <property type="entry name" value="PIN"/>
    <property type="match status" value="1"/>
</dbReference>
<dbReference type="STRING" id="565033.GACE_1641"/>
<dbReference type="Proteomes" id="UP000030624">
    <property type="component" value="Chromosome"/>
</dbReference>
<keyword evidence="1" id="KW-0460">Magnesium</keyword>
<dbReference type="HOGENOM" id="CLU_121774_1_0_2"/>
<dbReference type="RefSeq" id="WP_048092579.1">
    <property type="nucleotide sequence ID" value="NZ_CP009552.1"/>
</dbReference>
<gene>
    <name evidence="3" type="ORF">GACE_1641</name>
</gene>
<evidence type="ECO:0000313" key="3">
    <source>
        <dbReference type="EMBL" id="AIY90672.1"/>
    </source>
</evidence>
<accession>A0A0A7GI87</accession>
<proteinExistence type="predicted"/>
<reference evidence="3 4" key="1">
    <citation type="journal article" date="2015" name="Appl. Environ. Microbiol.">
        <title>The Geoglobus acetivorans genome: Fe(III) reduction, acetate utilization, autotrophic growth, and degradation of aromatic compounds in a hyperthermophilic archaeon.</title>
        <authorList>
            <person name="Mardanov A.V."/>
            <person name="Slododkina G.B."/>
            <person name="Slobodkin A.I."/>
            <person name="Beletsky A.V."/>
            <person name="Gavrilov S.N."/>
            <person name="Kublanov I.V."/>
            <person name="Bonch-Osmolovskaya E.A."/>
            <person name="Skryabin K.G."/>
            <person name="Ravin N.V."/>
        </authorList>
    </citation>
    <scope>NUCLEOTIDE SEQUENCE [LARGE SCALE GENOMIC DNA]</scope>
    <source>
        <strain evidence="3 4">SBH6</strain>
    </source>
</reference>
<dbReference type="SUPFAM" id="SSF88723">
    <property type="entry name" value="PIN domain-like"/>
    <property type="match status" value="1"/>
</dbReference>
<dbReference type="InterPro" id="IPR002716">
    <property type="entry name" value="PIN_dom"/>
</dbReference>
<dbReference type="eggNOG" id="arCOG00727">
    <property type="taxonomic scope" value="Archaea"/>
</dbReference>
<protein>
    <recommendedName>
        <fullName evidence="2">PIN domain-containing protein</fullName>
    </recommendedName>
</protein>
<dbReference type="InterPro" id="IPR044153">
    <property type="entry name" value="PIN_Pae0151-like"/>
</dbReference>
<dbReference type="CDD" id="cd09873">
    <property type="entry name" value="PIN_Pae0151-like"/>
    <property type="match status" value="1"/>
</dbReference>
<dbReference type="GeneID" id="24798219"/>
<dbReference type="KEGG" id="gac:GACE_1641"/>
<dbReference type="PANTHER" id="PTHR35901">
    <property type="entry name" value="RIBONUCLEASE VAPC3"/>
    <property type="match status" value="1"/>
</dbReference>